<reference evidence="2 3" key="1">
    <citation type="submission" date="2018-06" db="EMBL/GenBank/DDBJ databases">
        <authorList>
            <consortium name="Pathogen Informatics"/>
            <person name="Doyle S."/>
        </authorList>
    </citation>
    <scope>NUCLEOTIDE SEQUENCE [LARGE SCALE GENOMIC DNA]</scope>
    <source>
        <strain evidence="2 3">NCTC6133</strain>
    </source>
</reference>
<evidence type="ECO:0000313" key="2">
    <source>
        <dbReference type="EMBL" id="SUK27860.1"/>
    </source>
</evidence>
<feature type="region of interest" description="Disordered" evidence="1">
    <location>
        <begin position="1"/>
        <end position="50"/>
    </location>
</feature>
<protein>
    <submittedName>
        <fullName evidence="2">Uncharacterized protein</fullName>
    </submittedName>
</protein>
<evidence type="ECO:0000256" key="1">
    <source>
        <dbReference type="SAM" id="MobiDB-lite"/>
    </source>
</evidence>
<feature type="compositionally biased region" description="Basic and acidic residues" evidence="1">
    <location>
        <begin position="20"/>
        <end position="33"/>
    </location>
</feature>
<dbReference type="Proteomes" id="UP000255091">
    <property type="component" value="Unassembled WGS sequence"/>
</dbReference>
<name>A0A380DHQ5_STAAU</name>
<feature type="compositionally biased region" description="Basic and acidic residues" evidence="1">
    <location>
        <begin position="40"/>
        <end position="50"/>
    </location>
</feature>
<organism evidence="2 3">
    <name type="scientific">Staphylococcus aureus</name>
    <dbReference type="NCBI Taxonomy" id="1280"/>
    <lineage>
        <taxon>Bacteria</taxon>
        <taxon>Bacillati</taxon>
        <taxon>Bacillota</taxon>
        <taxon>Bacilli</taxon>
        <taxon>Bacillales</taxon>
        <taxon>Staphylococcaceae</taxon>
        <taxon>Staphylococcus</taxon>
    </lineage>
</organism>
<dbReference type="AlphaFoldDB" id="A0A380DHQ5"/>
<gene>
    <name evidence="2" type="ORF">NCTC6133_00098</name>
</gene>
<accession>A0A380DHQ5</accession>
<sequence>MIEHPEFKNPTTKNLEGLNEEVHKDEATTKVDSDNTEPPIESKDHVSKKD</sequence>
<evidence type="ECO:0000313" key="3">
    <source>
        <dbReference type="Proteomes" id="UP000255091"/>
    </source>
</evidence>
<dbReference type="EMBL" id="UHAP01000001">
    <property type="protein sequence ID" value="SUK27860.1"/>
    <property type="molecule type" value="Genomic_DNA"/>
</dbReference>
<proteinExistence type="predicted"/>